<evidence type="ECO:0008006" key="4">
    <source>
        <dbReference type="Google" id="ProtNLM"/>
    </source>
</evidence>
<name>A0A1I1VU99_9RHOB</name>
<dbReference type="Proteomes" id="UP000325289">
    <property type="component" value="Unassembled WGS sequence"/>
</dbReference>
<gene>
    <name evidence="2" type="ORF">SAMN04515678_103319</name>
</gene>
<evidence type="ECO:0000313" key="3">
    <source>
        <dbReference type="Proteomes" id="UP000325289"/>
    </source>
</evidence>
<dbReference type="InterPro" id="IPR011059">
    <property type="entry name" value="Metal-dep_hydrolase_composite"/>
</dbReference>
<dbReference type="Gene3D" id="2.30.40.10">
    <property type="entry name" value="Urease, subunit C, domain 1"/>
    <property type="match status" value="1"/>
</dbReference>
<reference evidence="2 3" key="1">
    <citation type="submission" date="2016-10" db="EMBL/GenBank/DDBJ databases">
        <authorList>
            <person name="Varghese N."/>
            <person name="Submissions S."/>
        </authorList>
    </citation>
    <scope>NUCLEOTIDE SEQUENCE [LARGE SCALE GENOMIC DNA]</scope>
    <source>
        <strain evidence="3">YIM D21,KCTC 23444,ACCC 10710</strain>
    </source>
</reference>
<feature type="chain" id="PRO_5009301934" description="Amidohydrolase family protein" evidence="1">
    <location>
        <begin position="26"/>
        <end position="99"/>
    </location>
</feature>
<accession>A0A1I1VU99</accession>
<dbReference type="GO" id="GO:0016810">
    <property type="term" value="F:hydrolase activity, acting on carbon-nitrogen (but not peptide) bonds"/>
    <property type="evidence" value="ECO:0007669"/>
    <property type="project" value="InterPro"/>
</dbReference>
<evidence type="ECO:0000256" key="1">
    <source>
        <dbReference type="SAM" id="SignalP"/>
    </source>
</evidence>
<dbReference type="EMBL" id="FOMS01000003">
    <property type="protein sequence ID" value="SFD84663.1"/>
    <property type="molecule type" value="Genomic_DNA"/>
</dbReference>
<dbReference type="AlphaFoldDB" id="A0A1I1VU99"/>
<keyword evidence="3" id="KW-1185">Reference proteome</keyword>
<organism evidence="2 3">
    <name type="scientific">Roseivivax sediminis</name>
    <dbReference type="NCBI Taxonomy" id="936889"/>
    <lineage>
        <taxon>Bacteria</taxon>
        <taxon>Pseudomonadati</taxon>
        <taxon>Pseudomonadota</taxon>
        <taxon>Alphaproteobacteria</taxon>
        <taxon>Rhodobacterales</taxon>
        <taxon>Roseobacteraceae</taxon>
        <taxon>Roseivivax</taxon>
    </lineage>
</organism>
<protein>
    <recommendedName>
        <fullName evidence="4">Amidohydrolase family protein</fullName>
    </recommendedName>
</protein>
<proteinExistence type="predicted"/>
<evidence type="ECO:0000313" key="2">
    <source>
        <dbReference type="EMBL" id="SFD84663.1"/>
    </source>
</evidence>
<feature type="signal peptide" evidence="1">
    <location>
        <begin position="1"/>
        <end position="25"/>
    </location>
</feature>
<dbReference type="SUPFAM" id="SSF51338">
    <property type="entry name" value="Composite domain of metallo-dependent hydrolases"/>
    <property type="match status" value="1"/>
</dbReference>
<sequence length="99" mass="10344">MTNTGLKAFAMILGIAAGTSAAAEAKLLTDVTHVDVETVTLTPERSVLIQDGVSVEIGATVEAAETTVFDVGGRFLIPGLWDSHISTFLPDEPDTAFPL</sequence>
<keyword evidence="1" id="KW-0732">Signal</keyword>